<dbReference type="HOGENOM" id="CLU_1923166_0_0_11"/>
<protein>
    <submittedName>
        <fullName evidence="2">Uncharacterized protein</fullName>
    </submittedName>
</protein>
<gene>
    <name evidence="1" type="ORF">AMETH_6271</name>
    <name evidence="2" type="ORF">AMETH_6330</name>
</gene>
<evidence type="ECO:0000313" key="2">
    <source>
        <dbReference type="EMBL" id="AIJ26422.1"/>
    </source>
</evidence>
<dbReference type="eggNOG" id="ENOG5031XD6">
    <property type="taxonomic scope" value="Bacteria"/>
</dbReference>
<sequence>MRSGLAANAKAITGLICLPYTPDSVTPPMFFVAEYEIDFDRAFGRGLDELTATCRVLVSHATDKQAQAKLDQYLTGGGPRSLKAALQSDRTLGGACDDSRVTRVFGYGLYEHGTSQFFGAQLSVHVIGSGA</sequence>
<dbReference type="EMBL" id="CP009110">
    <property type="protein sequence ID" value="AIJ26422.1"/>
    <property type="molecule type" value="Genomic_DNA"/>
</dbReference>
<keyword evidence="3" id="KW-1185">Reference proteome</keyword>
<accession>A0A076N8M4</accession>
<dbReference type="STRING" id="1068978.AMETH_6271"/>
<name>A0A076N8M4_AMYME</name>
<dbReference type="KEGG" id="amq:AMETH_6330"/>
<organism evidence="2 3">
    <name type="scientific">Amycolatopsis methanolica 239</name>
    <dbReference type="NCBI Taxonomy" id="1068978"/>
    <lineage>
        <taxon>Bacteria</taxon>
        <taxon>Bacillati</taxon>
        <taxon>Actinomycetota</taxon>
        <taxon>Actinomycetes</taxon>
        <taxon>Pseudonocardiales</taxon>
        <taxon>Pseudonocardiaceae</taxon>
        <taxon>Amycolatopsis</taxon>
        <taxon>Amycolatopsis methanolica group</taxon>
    </lineage>
</organism>
<evidence type="ECO:0000313" key="1">
    <source>
        <dbReference type="EMBL" id="AIJ26363.1"/>
    </source>
</evidence>
<dbReference type="Proteomes" id="UP000062973">
    <property type="component" value="Chromosome"/>
</dbReference>
<dbReference type="PATRIC" id="fig|1068978.7.peg.6737"/>
<reference evidence="2 3" key="1">
    <citation type="submission" date="2014-07" db="EMBL/GenBank/DDBJ databases">
        <title>Whole Genome Sequence of the Amycolatopsis methanolica 239.</title>
        <authorList>
            <person name="Tang B."/>
        </authorList>
    </citation>
    <scope>NUCLEOTIDE SEQUENCE [LARGE SCALE GENOMIC DNA]</scope>
    <source>
        <strain evidence="2 3">239</strain>
    </source>
</reference>
<dbReference type="EMBL" id="CP009110">
    <property type="protein sequence ID" value="AIJ26363.1"/>
    <property type="molecule type" value="Genomic_DNA"/>
</dbReference>
<dbReference type="OrthoDB" id="4221120at2"/>
<dbReference type="AlphaFoldDB" id="A0A076N8M4"/>
<dbReference type="KEGG" id="amq:AMETH_6271"/>
<evidence type="ECO:0000313" key="3">
    <source>
        <dbReference type="Proteomes" id="UP000062973"/>
    </source>
</evidence>
<proteinExistence type="predicted"/>